<accession>A0A3D9R3T9</accession>
<proteinExistence type="predicted"/>
<dbReference type="AlphaFoldDB" id="A0A3D9R3T9"/>
<dbReference type="EMBL" id="QTTN01000031">
    <property type="protein sequence ID" value="REE69736.1"/>
    <property type="molecule type" value="Genomic_DNA"/>
</dbReference>
<protein>
    <submittedName>
        <fullName evidence="2">Uncharacterized protein</fullName>
    </submittedName>
</protein>
<keyword evidence="1" id="KW-1133">Transmembrane helix</keyword>
<reference evidence="2 3" key="1">
    <citation type="submission" date="2018-08" db="EMBL/GenBank/DDBJ databases">
        <title>Genomic Encyclopedia of Type Strains, Phase III (KMG-III): the genomes of soil and plant-associated and newly described type strains.</title>
        <authorList>
            <person name="Whitman W."/>
        </authorList>
    </citation>
    <scope>NUCLEOTIDE SEQUENCE [LARGE SCALE GENOMIC DNA]</scope>
    <source>
        <strain evidence="2 3">CGMCC 1.10966</strain>
    </source>
</reference>
<evidence type="ECO:0000313" key="3">
    <source>
        <dbReference type="Proteomes" id="UP000256304"/>
    </source>
</evidence>
<keyword evidence="3" id="KW-1185">Reference proteome</keyword>
<keyword evidence="1" id="KW-0812">Transmembrane</keyword>
<organism evidence="2 3">
    <name type="scientific">Paenibacillus taihuensis</name>
    <dbReference type="NCBI Taxonomy" id="1156355"/>
    <lineage>
        <taxon>Bacteria</taxon>
        <taxon>Bacillati</taxon>
        <taxon>Bacillota</taxon>
        <taxon>Bacilli</taxon>
        <taxon>Bacillales</taxon>
        <taxon>Paenibacillaceae</taxon>
        <taxon>Paenibacillus</taxon>
    </lineage>
</organism>
<dbReference type="Proteomes" id="UP000256304">
    <property type="component" value="Unassembled WGS sequence"/>
</dbReference>
<name>A0A3D9R3T9_9BACL</name>
<dbReference type="RefSeq" id="WP_281272519.1">
    <property type="nucleotide sequence ID" value="NZ_QTTN01000031.1"/>
</dbReference>
<gene>
    <name evidence="2" type="ORF">A8990_13155</name>
</gene>
<evidence type="ECO:0000256" key="1">
    <source>
        <dbReference type="SAM" id="Phobius"/>
    </source>
</evidence>
<feature type="transmembrane region" description="Helical" evidence="1">
    <location>
        <begin position="6"/>
        <end position="23"/>
    </location>
</feature>
<sequence>MDTMAIYLFFFGMLAFVLIGLLVPARYITIPEDDDAIEVK</sequence>
<keyword evidence="1" id="KW-0472">Membrane</keyword>
<comment type="caution">
    <text evidence="2">The sequence shown here is derived from an EMBL/GenBank/DDBJ whole genome shotgun (WGS) entry which is preliminary data.</text>
</comment>
<evidence type="ECO:0000313" key="2">
    <source>
        <dbReference type="EMBL" id="REE69736.1"/>
    </source>
</evidence>